<dbReference type="Proteomes" id="UP001499909">
    <property type="component" value="Unassembled WGS sequence"/>
</dbReference>
<gene>
    <name evidence="2" type="ORF">GCM10022406_25630</name>
</gene>
<evidence type="ECO:0000256" key="1">
    <source>
        <dbReference type="SAM" id="MobiDB-lite"/>
    </source>
</evidence>
<evidence type="ECO:0000313" key="3">
    <source>
        <dbReference type="Proteomes" id="UP001499909"/>
    </source>
</evidence>
<organism evidence="2 3">
    <name type="scientific">Hymenobacter algoricola</name>
    <dbReference type="NCBI Taxonomy" id="486267"/>
    <lineage>
        <taxon>Bacteria</taxon>
        <taxon>Pseudomonadati</taxon>
        <taxon>Bacteroidota</taxon>
        <taxon>Cytophagia</taxon>
        <taxon>Cytophagales</taxon>
        <taxon>Hymenobacteraceae</taxon>
        <taxon>Hymenobacter</taxon>
    </lineage>
</organism>
<protein>
    <submittedName>
        <fullName evidence="2">Uncharacterized protein</fullName>
    </submittedName>
</protein>
<feature type="region of interest" description="Disordered" evidence="1">
    <location>
        <begin position="42"/>
        <end position="81"/>
    </location>
</feature>
<proteinExistence type="predicted"/>
<keyword evidence="3" id="KW-1185">Reference proteome</keyword>
<dbReference type="EMBL" id="BAABDH010000041">
    <property type="protein sequence ID" value="GAA3940506.1"/>
    <property type="molecule type" value="Genomic_DNA"/>
</dbReference>
<evidence type="ECO:0000313" key="2">
    <source>
        <dbReference type="EMBL" id="GAA3940506.1"/>
    </source>
</evidence>
<feature type="compositionally biased region" description="Basic residues" evidence="1">
    <location>
        <begin position="71"/>
        <end position="81"/>
    </location>
</feature>
<reference evidence="3" key="1">
    <citation type="journal article" date="2019" name="Int. J. Syst. Evol. Microbiol.">
        <title>The Global Catalogue of Microorganisms (GCM) 10K type strain sequencing project: providing services to taxonomists for standard genome sequencing and annotation.</title>
        <authorList>
            <consortium name="The Broad Institute Genomics Platform"/>
            <consortium name="The Broad Institute Genome Sequencing Center for Infectious Disease"/>
            <person name="Wu L."/>
            <person name="Ma J."/>
        </authorList>
    </citation>
    <scope>NUCLEOTIDE SEQUENCE [LARGE SCALE GENOMIC DNA]</scope>
    <source>
        <strain evidence="3">JCM 17214</strain>
    </source>
</reference>
<name>A0ABP7N9B3_9BACT</name>
<accession>A0ABP7N9B3</accession>
<comment type="caution">
    <text evidence="2">The sequence shown here is derived from an EMBL/GenBank/DDBJ whole genome shotgun (WGS) entry which is preliminary data.</text>
</comment>
<feature type="region of interest" description="Disordered" evidence="1">
    <location>
        <begin position="1"/>
        <end position="26"/>
    </location>
</feature>
<sequence length="81" mass="8955">MAATKAGAPEPVWLRAPDLGDEPKPFAPEHAARLLERQQRNKTAHWLLAEAPAPPPPSDSTALPQHDPKPRSRTRTARKPR</sequence>